<organism evidence="1 2">
    <name type="scientific">Limosilactobacillus mucosae LM1</name>
    <dbReference type="NCBI Taxonomy" id="1130798"/>
    <lineage>
        <taxon>Bacteria</taxon>
        <taxon>Bacillati</taxon>
        <taxon>Bacillota</taxon>
        <taxon>Bacilli</taxon>
        <taxon>Lactobacillales</taxon>
        <taxon>Lactobacillaceae</taxon>
        <taxon>Limosilactobacillus</taxon>
    </lineage>
</organism>
<evidence type="ECO:0008006" key="3">
    <source>
        <dbReference type="Google" id="ProtNLM"/>
    </source>
</evidence>
<gene>
    <name evidence="1" type="ORF">LBLM1_05605</name>
</gene>
<dbReference type="RefSeq" id="WP_039945313.1">
    <property type="nucleotide sequence ID" value="NZ_CP011013.1"/>
</dbReference>
<dbReference type="OrthoDB" id="2325009at2"/>
<reference evidence="1 2" key="1">
    <citation type="journal article" date="2012" name="J. Bacteriol.">
        <title>Genome sequence of Lactobacillus mucosae LM1, isolated from piglet feces.</title>
        <authorList>
            <person name="Lee J.H."/>
            <person name="Valeriano V.D."/>
            <person name="Shin Y.R."/>
            <person name="Chae J.P."/>
            <person name="Kim G.B."/>
            <person name="Ham J.S."/>
            <person name="Chun J."/>
            <person name="Kang D.K."/>
        </authorList>
    </citation>
    <scope>NUCLEOTIDE SEQUENCE [LARGE SCALE GENOMIC DNA]</scope>
    <source>
        <strain evidence="1 2">LM1</strain>
    </source>
</reference>
<dbReference type="GO" id="GO:0017148">
    <property type="term" value="P:negative regulation of translation"/>
    <property type="evidence" value="ECO:0007669"/>
    <property type="project" value="InterPro"/>
</dbReference>
<evidence type="ECO:0000313" key="2">
    <source>
        <dbReference type="Proteomes" id="UP000003645"/>
    </source>
</evidence>
<dbReference type="Proteomes" id="UP000003645">
    <property type="component" value="Chromosome"/>
</dbReference>
<dbReference type="InterPro" id="IPR038493">
    <property type="entry name" value="MqsR_sf"/>
</dbReference>
<protein>
    <recommendedName>
        <fullName evidence="3">Toxin-antitoxin system, toxin component</fullName>
    </recommendedName>
</protein>
<dbReference type="GO" id="GO:0044010">
    <property type="term" value="P:single-species biofilm formation"/>
    <property type="evidence" value="ECO:0007669"/>
    <property type="project" value="InterPro"/>
</dbReference>
<dbReference type="KEGG" id="lmu:LBLM1_05605"/>
<sequence length="96" mass="11566">MDVSEALARLKFLMSHGQFQIVQRRSRMAMPVPVSLAKELVRQLTIKDFVKRERNRNNPLQFVWIFKTTDGQTYYIKFLFTEDYKKVIFISFHVDY</sequence>
<keyword evidence="2" id="KW-1185">Reference proteome</keyword>
<accession>A0A0D4CKI7</accession>
<proteinExistence type="predicted"/>
<dbReference type="EMBL" id="CP011013">
    <property type="protein sequence ID" value="AJT50559.1"/>
    <property type="molecule type" value="Genomic_DNA"/>
</dbReference>
<name>A0A0D4CKI7_LIMMU</name>
<evidence type="ECO:0000313" key="1">
    <source>
        <dbReference type="EMBL" id="AJT50559.1"/>
    </source>
</evidence>
<dbReference type="Pfam" id="PF15723">
    <property type="entry name" value="MqsR_toxin"/>
    <property type="match status" value="1"/>
</dbReference>
<dbReference type="Gene3D" id="3.30.2310.40">
    <property type="match status" value="1"/>
</dbReference>
<dbReference type="STRING" id="1130798.LBLM1_05605"/>
<dbReference type="GO" id="GO:0009372">
    <property type="term" value="P:quorum sensing"/>
    <property type="evidence" value="ECO:0007669"/>
    <property type="project" value="InterPro"/>
</dbReference>
<dbReference type="InterPro" id="IPR031451">
    <property type="entry name" value="MqsR_toxin"/>
</dbReference>
<dbReference type="HOGENOM" id="CLU_181458_1_0_9"/>
<dbReference type="AlphaFoldDB" id="A0A0D4CKI7"/>